<gene>
    <name evidence="6" type="ORF">H9723_09675</name>
</gene>
<name>A0A9D2K2F5_9FIRM</name>
<dbReference type="PROSITE" id="PS50931">
    <property type="entry name" value="HTH_LYSR"/>
    <property type="match status" value="1"/>
</dbReference>
<keyword evidence="2" id="KW-0805">Transcription regulation</keyword>
<dbReference type="Pfam" id="PF00126">
    <property type="entry name" value="HTH_1"/>
    <property type="match status" value="1"/>
</dbReference>
<reference evidence="6" key="1">
    <citation type="journal article" date="2021" name="PeerJ">
        <title>Extensive microbial diversity within the chicken gut microbiome revealed by metagenomics and culture.</title>
        <authorList>
            <person name="Gilroy R."/>
            <person name="Ravi A."/>
            <person name="Getino M."/>
            <person name="Pursley I."/>
            <person name="Horton D.L."/>
            <person name="Alikhan N.F."/>
            <person name="Baker D."/>
            <person name="Gharbi K."/>
            <person name="Hall N."/>
            <person name="Watson M."/>
            <person name="Adriaenssens E.M."/>
            <person name="Foster-Nyarko E."/>
            <person name="Jarju S."/>
            <person name="Secka A."/>
            <person name="Antonio M."/>
            <person name="Oren A."/>
            <person name="Chaudhuri R.R."/>
            <person name="La Ragione R."/>
            <person name="Hildebrand F."/>
            <person name="Pallen M.J."/>
        </authorList>
    </citation>
    <scope>NUCLEOTIDE SEQUENCE</scope>
    <source>
        <strain evidence="6">CHK196-3914</strain>
    </source>
</reference>
<dbReference type="Proteomes" id="UP000824116">
    <property type="component" value="Unassembled WGS sequence"/>
</dbReference>
<evidence type="ECO:0000256" key="4">
    <source>
        <dbReference type="ARBA" id="ARBA00023163"/>
    </source>
</evidence>
<keyword evidence="3" id="KW-0238">DNA-binding</keyword>
<dbReference type="InterPro" id="IPR050950">
    <property type="entry name" value="HTH-type_LysR_regulators"/>
</dbReference>
<dbReference type="PANTHER" id="PTHR30419:SF8">
    <property type="entry name" value="NITROGEN ASSIMILATION TRANSCRIPTIONAL ACTIVATOR-RELATED"/>
    <property type="match status" value="1"/>
</dbReference>
<dbReference type="InterPro" id="IPR036388">
    <property type="entry name" value="WH-like_DNA-bd_sf"/>
</dbReference>
<comment type="similarity">
    <text evidence="1">Belongs to the LysR transcriptional regulatory family.</text>
</comment>
<dbReference type="EMBL" id="DXAY01000228">
    <property type="protein sequence ID" value="HIZ75487.1"/>
    <property type="molecule type" value="Genomic_DNA"/>
</dbReference>
<accession>A0A9D2K2F5</accession>
<reference evidence="6" key="2">
    <citation type="submission" date="2021-04" db="EMBL/GenBank/DDBJ databases">
        <authorList>
            <person name="Gilroy R."/>
        </authorList>
    </citation>
    <scope>NUCLEOTIDE SEQUENCE</scope>
    <source>
        <strain evidence="6">CHK196-3914</strain>
    </source>
</reference>
<evidence type="ECO:0000256" key="3">
    <source>
        <dbReference type="ARBA" id="ARBA00023125"/>
    </source>
</evidence>
<evidence type="ECO:0000256" key="2">
    <source>
        <dbReference type="ARBA" id="ARBA00023015"/>
    </source>
</evidence>
<dbReference type="AlphaFoldDB" id="A0A9D2K2F5"/>
<dbReference type="InterPro" id="IPR005119">
    <property type="entry name" value="LysR_subst-bd"/>
</dbReference>
<sequence>MEIRTLRYFLEVAREENMSKAAERLHVSQSTLSKQLRKLEEELGKKLFLRHSFSIELTEEGRVLKKRAEDLLSMADKITAEFSTMDDMVGGEIYFGCAESFHIRYLARVIRKFKKQYPAFRYHITSGDTEQVTEKLEKGVLDFAVVVEEPDRAKYRALRFPDSDLWGLVMPASCELSQKQSVTFEDLRGLPLFCSSQGWQADLPRWCGDRLNELNLEASFRLSYNGSVFVREGLGYLLTFEHLVDTGRESGLVFRPLSPALKTNMYLIWKKNQIFTPIAEQFLRELKKIMP</sequence>
<dbReference type="PANTHER" id="PTHR30419">
    <property type="entry name" value="HTH-TYPE TRANSCRIPTIONAL REGULATOR YBHD"/>
    <property type="match status" value="1"/>
</dbReference>
<dbReference type="InterPro" id="IPR036390">
    <property type="entry name" value="WH_DNA-bd_sf"/>
</dbReference>
<comment type="caution">
    <text evidence="6">The sequence shown here is derived from an EMBL/GenBank/DDBJ whole genome shotgun (WGS) entry which is preliminary data.</text>
</comment>
<dbReference type="SUPFAM" id="SSF53850">
    <property type="entry name" value="Periplasmic binding protein-like II"/>
    <property type="match status" value="1"/>
</dbReference>
<evidence type="ECO:0000259" key="5">
    <source>
        <dbReference type="PROSITE" id="PS50931"/>
    </source>
</evidence>
<dbReference type="InterPro" id="IPR000847">
    <property type="entry name" value="LysR_HTH_N"/>
</dbReference>
<dbReference type="Gene3D" id="1.10.10.10">
    <property type="entry name" value="Winged helix-like DNA-binding domain superfamily/Winged helix DNA-binding domain"/>
    <property type="match status" value="1"/>
</dbReference>
<evidence type="ECO:0000313" key="6">
    <source>
        <dbReference type="EMBL" id="HIZ75487.1"/>
    </source>
</evidence>
<evidence type="ECO:0000313" key="7">
    <source>
        <dbReference type="Proteomes" id="UP000824116"/>
    </source>
</evidence>
<dbReference type="Gene3D" id="3.40.190.290">
    <property type="match status" value="1"/>
</dbReference>
<dbReference type="FunFam" id="1.10.10.10:FF:000001">
    <property type="entry name" value="LysR family transcriptional regulator"/>
    <property type="match status" value="1"/>
</dbReference>
<proteinExistence type="inferred from homology"/>
<evidence type="ECO:0000256" key="1">
    <source>
        <dbReference type="ARBA" id="ARBA00009437"/>
    </source>
</evidence>
<protein>
    <submittedName>
        <fullName evidence="6">LysR family transcriptional regulator</fullName>
    </submittedName>
</protein>
<dbReference type="GO" id="GO:0005829">
    <property type="term" value="C:cytosol"/>
    <property type="evidence" value="ECO:0007669"/>
    <property type="project" value="TreeGrafter"/>
</dbReference>
<organism evidence="6 7">
    <name type="scientific">Candidatus Mediterraneibacter stercoravium</name>
    <dbReference type="NCBI Taxonomy" id="2838685"/>
    <lineage>
        <taxon>Bacteria</taxon>
        <taxon>Bacillati</taxon>
        <taxon>Bacillota</taxon>
        <taxon>Clostridia</taxon>
        <taxon>Lachnospirales</taxon>
        <taxon>Lachnospiraceae</taxon>
        <taxon>Mediterraneibacter</taxon>
    </lineage>
</organism>
<feature type="domain" description="HTH lysR-type" evidence="5">
    <location>
        <begin position="1"/>
        <end position="58"/>
    </location>
</feature>
<dbReference type="GO" id="GO:0003700">
    <property type="term" value="F:DNA-binding transcription factor activity"/>
    <property type="evidence" value="ECO:0007669"/>
    <property type="project" value="InterPro"/>
</dbReference>
<dbReference type="CDD" id="cd05466">
    <property type="entry name" value="PBP2_LTTR_substrate"/>
    <property type="match status" value="1"/>
</dbReference>
<dbReference type="PRINTS" id="PR00039">
    <property type="entry name" value="HTHLYSR"/>
</dbReference>
<dbReference type="GO" id="GO:0003677">
    <property type="term" value="F:DNA binding"/>
    <property type="evidence" value="ECO:0007669"/>
    <property type="project" value="UniProtKB-KW"/>
</dbReference>
<dbReference type="Pfam" id="PF03466">
    <property type="entry name" value="LysR_substrate"/>
    <property type="match status" value="1"/>
</dbReference>
<keyword evidence="4" id="KW-0804">Transcription</keyword>
<dbReference type="SUPFAM" id="SSF46785">
    <property type="entry name" value="Winged helix' DNA-binding domain"/>
    <property type="match status" value="1"/>
</dbReference>